<keyword evidence="6 8" id="KW-1133">Transmembrane helix</keyword>
<gene>
    <name evidence="9" type="ORF">GR138_21205</name>
</gene>
<feature type="transmembrane region" description="Helical" evidence="8">
    <location>
        <begin position="200"/>
        <end position="221"/>
    </location>
</feature>
<dbReference type="GO" id="GO:0005886">
    <property type="term" value="C:plasma membrane"/>
    <property type="evidence" value="ECO:0007669"/>
    <property type="project" value="UniProtKB-SubCell"/>
</dbReference>
<feature type="transmembrane region" description="Helical" evidence="8">
    <location>
        <begin position="74"/>
        <end position="95"/>
    </location>
</feature>
<evidence type="ECO:0000313" key="9">
    <source>
        <dbReference type="EMBL" id="MXN47726.1"/>
    </source>
</evidence>
<evidence type="ECO:0000256" key="8">
    <source>
        <dbReference type="RuleBase" id="RU363041"/>
    </source>
</evidence>
<dbReference type="RefSeq" id="WP_160861243.1">
    <property type="nucleotide sequence ID" value="NZ_WUMK01000008.1"/>
</dbReference>
<evidence type="ECO:0000256" key="6">
    <source>
        <dbReference type="ARBA" id="ARBA00022989"/>
    </source>
</evidence>
<dbReference type="OrthoDB" id="9807082at2"/>
<keyword evidence="10" id="KW-1185">Reference proteome</keyword>
<comment type="subcellular location">
    <subcellularLocation>
        <location evidence="1 8">Cell membrane</location>
        <topology evidence="1 8">Multi-pass membrane protein</topology>
    </subcellularLocation>
</comment>
<comment type="similarity">
    <text evidence="2 8">Belongs to the 4-toluene sulfonate uptake permease (TSUP) (TC 2.A.102) family.</text>
</comment>
<keyword evidence="7 8" id="KW-0472">Membrane</keyword>
<dbReference type="PANTHER" id="PTHR30269">
    <property type="entry name" value="TRANSMEMBRANE PROTEIN YFCA"/>
    <property type="match status" value="1"/>
</dbReference>
<keyword evidence="4 8" id="KW-1003">Cell membrane</keyword>
<feature type="transmembrane region" description="Helical" evidence="8">
    <location>
        <begin position="228"/>
        <end position="246"/>
    </location>
</feature>
<sequence>MSIADAILLFVAGFLSGVVNAIAGGGTFLTFGAMTLIGLPPIVANATSSITQFPGYVTSSLAYAKEIKADWREAALLGVISLVGGLGGALLLLSLDNPSFRSLVPWLLLAATVIFAAGPYLKPKTLHAETPVSPLGLAGQFATSIYGGFFGAGMGIMMLAVLGLTKGGDYHRLNALKNFLAVVIAAVAIVVFASGDVVGWPQAAVMVPAGALGGWSGVWAARRVPQPVIRALVVAVGAALTVYYFVTG</sequence>
<evidence type="ECO:0000313" key="10">
    <source>
        <dbReference type="Proteomes" id="UP000435802"/>
    </source>
</evidence>
<dbReference type="PANTHER" id="PTHR30269:SF0">
    <property type="entry name" value="MEMBRANE TRANSPORTER PROTEIN YFCA-RELATED"/>
    <property type="match status" value="1"/>
</dbReference>
<keyword evidence="3" id="KW-0813">Transport</keyword>
<evidence type="ECO:0000256" key="4">
    <source>
        <dbReference type="ARBA" id="ARBA00022475"/>
    </source>
</evidence>
<evidence type="ECO:0000256" key="3">
    <source>
        <dbReference type="ARBA" id="ARBA00022448"/>
    </source>
</evidence>
<evidence type="ECO:0000256" key="2">
    <source>
        <dbReference type="ARBA" id="ARBA00009142"/>
    </source>
</evidence>
<protein>
    <recommendedName>
        <fullName evidence="8">Probable membrane transporter protein</fullName>
    </recommendedName>
</protein>
<dbReference type="Proteomes" id="UP000435802">
    <property type="component" value="Unassembled WGS sequence"/>
</dbReference>
<reference evidence="9 10" key="1">
    <citation type="submission" date="2019-12" db="EMBL/GenBank/DDBJ databases">
        <title>Shinella kummerowiae sp. nov., a symbiotic bacterium isolated from root nodules of the herbal legume Kummerowia stipulacea.</title>
        <authorList>
            <person name="Gao J."/>
        </authorList>
    </citation>
    <scope>NUCLEOTIDE SEQUENCE [LARGE SCALE GENOMIC DNA]</scope>
    <source>
        <strain evidence="9 10">CCBAU 25048</strain>
    </source>
</reference>
<dbReference type="Pfam" id="PF01925">
    <property type="entry name" value="TauE"/>
    <property type="match status" value="1"/>
</dbReference>
<organism evidence="9 10">
    <name type="scientific">Shinella kummerowiae</name>
    <dbReference type="NCBI Taxonomy" id="417745"/>
    <lineage>
        <taxon>Bacteria</taxon>
        <taxon>Pseudomonadati</taxon>
        <taxon>Pseudomonadota</taxon>
        <taxon>Alphaproteobacteria</taxon>
        <taxon>Hyphomicrobiales</taxon>
        <taxon>Rhizobiaceae</taxon>
        <taxon>Shinella</taxon>
    </lineage>
</organism>
<proteinExistence type="inferred from homology"/>
<comment type="caution">
    <text evidence="9">The sequence shown here is derived from an EMBL/GenBank/DDBJ whole genome shotgun (WGS) entry which is preliminary data.</text>
</comment>
<dbReference type="AlphaFoldDB" id="A0A6N8SK70"/>
<dbReference type="EMBL" id="WUMK01000008">
    <property type="protein sequence ID" value="MXN47726.1"/>
    <property type="molecule type" value="Genomic_DNA"/>
</dbReference>
<feature type="transmembrane region" description="Helical" evidence="8">
    <location>
        <begin position="102"/>
        <end position="121"/>
    </location>
</feature>
<dbReference type="InterPro" id="IPR002781">
    <property type="entry name" value="TM_pro_TauE-like"/>
</dbReference>
<dbReference type="InterPro" id="IPR052017">
    <property type="entry name" value="TSUP"/>
</dbReference>
<feature type="transmembrane region" description="Helical" evidence="8">
    <location>
        <begin position="176"/>
        <end position="194"/>
    </location>
</feature>
<keyword evidence="5 8" id="KW-0812">Transmembrane</keyword>
<name>A0A6N8SK70_9HYPH</name>
<evidence type="ECO:0000256" key="5">
    <source>
        <dbReference type="ARBA" id="ARBA00022692"/>
    </source>
</evidence>
<evidence type="ECO:0000256" key="1">
    <source>
        <dbReference type="ARBA" id="ARBA00004651"/>
    </source>
</evidence>
<accession>A0A6N8SK70</accession>
<evidence type="ECO:0000256" key="7">
    <source>
        <dbReference type="ARBA" id="ARBA00023136"/>
    </source>
</evidence>
<feature type="transmembrane region" description="Helical" evidence="8">
    <location>
        <begin position="141"/>
        <end position="164"/>
    </location>
</feature>